<dbReference type="OrthoDB" id="198399at2"/>
<gene>
    <name evidence="3" type="ORF">E1I69_11330</name>
</gene>
<dbReference type="AlphaFoldDB" id="A0A4S3PSA8"/>
<evidence type="ECO:0000259" key="2">
    <source>
        <dbReference type="Pfam" id="PF17820"/>
    </source>
</evidence>
<dbReference type="Gene3D" id="2.30.42.10">
    <property type="match status" value="1"/>
</dbReference>
<feature type="domain" description="PDZ" evidence="2">
    <location>
        <begin position="310"/>
        <end position="359"/>
    </location>
</feature>
<proteinExistence type="predicted"/>
<keyword evidence="1" id="KW-0812">Transmembrane</keyword>
<feature type="transmembrane region" description="Helical" evidence="1">
    <location>
        <begin position="16"/>
        <end position="37"/>
    </location>
</feature>
<dbReference type="SUPFAM" id="SSF50156">
    <property type="entry name" value="PDZ domain-like"/>
    <property type="match status" value="1"/>
</dbReference>
<feature type="transmembrane region" description="Helical" evidence="1">
    <location>
        <begin position="210"/>
        <end position="232"/>
    </location>
</feature>
<protein>
    <submittedName>
        <fullName evidence="3">PDZ domain-containing protein</fullName>
    </submittedName>
</protein>
<evidence type="ECO:0000256" key="1">
    <source>
        <dbReference type="SAM" id="Phobius"/>
    </source>
</evidence>
<comment type="caution">
    <text evidence="3">The sequence shown here is derived from an EMBL/GenBank/DDBJ whole genome shotgun (WGS) entry which is preliminary data.</text>
</comment>
<feature type="transmembrane region" description="Helical" evidence="1">
    <location>
        <begin position="252"/>
        <end position="281"/>
    </location>
</feature>
<sequence length="397" mass="44304">MIEAWLLEFSKGIGRFFLHPLFYYFVGYCVLLGYFRVKRERRSFHIRVEDGFYDLRSLLPGGWLAGLLISVLTIAVGVVIPFGSIVLIALVTLLLSLPINTRLLSPAYILGVSFFGIILLSNLSVENKYITRLLDDMGNTSLVSIAILLGALLLAEGLLILKKGHIGTSPDLLKSKRGLPVGAHISQRLWLAPVFLLMPGEALTTHYEWWPVFTVSGQAYSLILVPFGIGFYHKVKSMLPTKSIPVVGKRVILLSIIVTGLAVVSIWFPVAAIIAACFALAGRELIYLKHYFMDESKPSIFSQRNQGLLVLGIIPQSPAEKMQIKIGETISKVNGIQVKTVQEFYMALQKNRALCKLDVLDINGEVRYVQRALYEGEHHELGILFVNEGKRWKHKAV</sequence>
<evidence type="ECO:0000313" key="4">
    <source>
        <dbReference type="Proteomes" id="UP000306477"/>
    </source>
</evidence>
<reference evidence="3 4" key="1">
    <citation type="journal article" date="2019" name="Indoor Air">
        <title>Impacts of indoor surface finishes on bacterial viability.</title>
        <authorList>
            <person name="Hu J."/>
            <person name="Maamar S.B."/>
            <person name="Glawe A.J."/>
            <person name="Gottel N."/>
            <person name="Gilbert J.A."/>
            <person name="Hartmann E.M."/>
        </authorList>
    </citation>
    <scope>NUCLEOTIDE SEQUENCE [LARGE SCALE GENOMIC DNA]</scope>
    <source>
        <strain evidence="3 4">AF060A6</strain>
    </source>
</reference>
<dbReference type="STRING" id="1033734.GCA_000285535_02178"/>
<dbReference type="EMBL" id="SLUB01000017">
    <property type="protein sequence ID" value="THE12448.1"/>
    <property type="molecule type" value="Genomic_DNA"/>
</dbReference>
<keyword evidence="1" id="KW-1133">Transmembrane helix</keyword>
<dbReference type="InterPro" id="IPR036034">
    <property type="entry name" value="PDZ_sf"/>
</dbReference>
<evidence type="ECO:0000313" key="3">
    <source>
        <dbReference type="EMBL" id="THE12448.1"/>
    </source>
</evidence>
<dbReference type="Proteomes" id="UP000306477">
    <property type="component" value="Unassembled WGS sequence"/>
</dbReference>
<keyword evidence="1" id="KW-0472">Membrane</keyword>
<feature type="transmembrane region" description="Helical" evidence="1">
    <location>
        <begin position="137"/>
        <end position="161"/>
    </location>
</feature>
<feature type="transmembrane region" description="Helical" evidence="1">
    <location>
        <begin position="62"/>
        <end position="95"/>
    </location>
</feature>
<organism evidence="3 4">
    <name type="scientific">Bacillus timonensis</name>
    <dbReference type="NCBI Taxonomy" id="1033734"/>
    <lineage>
        <taxon>Bacteria</taxon>
        <taxon>Bacillati</taxon>
        <taxon>Bacillota</taxon>
        <taxon>Bacilli</taxon>
        <taxon>Bacillales</taxon>
        <taxon>Bacillaceae</taxon>
        <taxon>Bacillus</taxon>
    </lineage>
</organism>
<feature type="transmembrane region" description="Helical" evidence="1">
    <location>
        <begin position="107"/>
        <end position="125"/>
    </location>
</feature>
<keyword evidence="4" id="KW-1185">Reference proteome</keyword>
<name>A0A4S3PSA8_9BACI</name>
<dbReference type="InterPro" id="IPR041489">
    <property type="entry name" value="PDZ_6"/>
</dbReference>
<dbReference type="Pfam" id="PF17820">
    <property type="entry name" value="PDZ_6"/>
    <property type="match status" value="1"/>
</dbReference>
<accession>A0A4S3PSA8</accession>